<dbReference type="WBParaSite" id="maker-uti_cns_0011308-snap-gene-0.5-mRNA-1">
    <property type="protein sequence ID" value="maker-uti_cns_0011308-snap-gene-0.5-mRNA-1"/>
    <property type="gene ID" value="maker-uti_cns_0011308-snap-gene-0.5"/>
</dbReference>
<dbReference type="PANTHER" id="PTHR10465:SF4">
    <property type="entry name" value="DYNAMIN N-TERMINAL DOMAIN-CONTAINING PROTEIN"/>
    <property type="match status" value="1"/>
</dbReference>
<dbReference type="Proteomes" id="UP000095280">
    <property type="component" value="Unplaced"/>
</dbReference>
<organism evidence="9 11">
    <name type="scientific">Macrostomum lignano</name>
    <dbReference type="NCBI Taxonomy" id="282301"/>
    <lineage>
        <taxon>Eukaryota</taxon>
        <taxon>Metazoa</taxon>
        <taxon>Spiralia</taxon>
        <taxon>Lophotrochozoa</taxon>
        <taxon>Platyhelminthes</taxon>
        <taxon>Rhabditophora</taxon>
        <taxon>Macrostomorpha</taxon>
        <taxon>Macrostomida</taxon>
        <taxon>Macrostomidae</taxon>
        <taxon>Macrostomum</taxon>
    </lineage>
</organism>
<keyword evidence="4" id="KW-0342">GTP-binding</keyword>
<dbReference type="WBParaSite" id="maker-uti_cns_0004684-snap-gene-0.8-mRNA-1">
    <property type="protein sequence ID" value="maker-uti_cns_0004684-snap-gene-0.8-mRNA-1"/>
    <property type="gene ID" value="maker-uti_cns_0004684-snap-gene-0.8"/>
</dbReference>
<evidence type="ECO:0000256" key="6">
    <source>
        <dbReference type="SAM" id="MobiDB-lite"/>
    </source>
</evidence>
<dbReference type="AlphaFoldDB" id="A0A1I8IAP4"/>
<feature type="transmembrane region" description="Helical" evidence="7">
    <location>
        <begin position="336"/>
        <end position="364"/>
    </location>
</feature>
<evidence type="ECO:0000256" key="4">
    <source>
        <dbReference type="ARBA" id="ARBA00023134"/>
    </source>
</evidence>
<keyword evidence="2" id="KW-0547">Nucleotide-binding</keyword>
<dbReference type="Gene3D" id="3.40.50.300">
    <property type="entry name" value="P-loop containing nucleotide triphosphate hydrolases"/>
    <property type="match status" value="1"/>
</dbReference>
<evidence type="ECO:0000313" key="9">
    <source>
        <dbReference type="Proteomes" id="UP000095280"/>
    </source>
</evidence>
<keyword evidence="7" id="KW-0812">Transmembrane</keyword>
<evidence type="ECO:0000313" key="11">
    <source>
        <dbReference type="WBParaSite" id="maker-uti_cns_0011308-snap-gene-0.5-mRNA-1"/>
    </source>
</evidence>
<dbReference type="PANTHER" id="PTHR10465">
    <property type="entry name" value="TRANSMEMBRANE GTPASE FZO1"/>
    <property type="match status" value="1"/>
</dbReference>
<dbReference type="GO" id="GO:0007005">
    <property type="term" value="P:mitochondrion organization"/>
    <property type="evidence" value="ECO:0007669"/>
    <property type="project" value="UniProtKB-ARBA"/>
</dbReference>
<evidence type="ECO:0000313" key="10">
    <source>
        <dbReference type="WBParaSite" id="maker-uti_cns_0004684-snap-gene-0.8-mRNA-1"/>
    </source>
</evidence>
<sequence length="453" mass="50300">MCFQSNSKSNSSAAASKRSGGGGSDIVDSLGSTATNERILKECHHLYANEENGLAKLAQLVNVKLLPPRKKITVLLIGNHSAGKSAFINWYIEKQIQKEGVAIETQGITIVTQGKRRESLSGNATLHLFPQLAPLGKFDGVVSNLSTELCDSIAKRFALVTFIDTPGLVDGSMSYAFDVNRVLLWLAVQADLVFAFFDPIGQALCKRTMQILADIGDRIDRDRIVFFLSKADESGDETDRQRVLMQITQEVCKWPSLNRTCFDIHTIYNPNRAKPTRCVNQIDEAAKTIDKAIQMTLQHTLNALEHDCKLISRRCHEDIAADAARGRANCGARFRFLLFSLLALVLPVLLAICVSQPVAIQFLGYSTPLHDFLVPLYRRFPAEYSSHLFGGVAAVALFCFVLARLCGRTAKRLTRAERRRLGQVSDHVTGFVEAQRKELYTAYLKQSVKDSDF</sequence>
<protein>
    <submittedName>
        <fullName evidence="10 11">G domain-containing protein</fullName>
    </submittedName>
</protein>
<keyword evidence="7" id="KW-1133">Transmembrane helix</keyword>
<keyword evidence="3" id="KW-0378">Hydrolase</keyword>
<dbReference type="SUPFAM" id="SSF52540">
    <property type="entry name" value="P-loop containing nucleoside triphosphate hydrolases"/>
    <property type="match status" value="1"/>
</dbReference>
<dbReference type="GO" id="GO:0005525">
    <property type="term" value="F:GTP binding"/>
    <property type="evidence" value="ECO:0007669"/>
    <property type="project" value="UniProtKB-KW"/>
</dbReference>
<evidence type="ECO:0000256" key="1">
    <source>
        <dbReference type="ARBA" id="ARBA00004370"/>
    </source>
</evidence>
<feature type="compositionally biased region" description="Low complexity" evidence="6">
    <location>
        <begin position="1"/>
        <end position="18"/>
    </location>
</feature>
<evidence type="ECO:0000256" key="5">
    <source>
        <dbReference type="ARBA" id="ARBA00023136"/>
    </source>
</evidence>
<keyword evidence="5 7" id="KW-0472">Membrane</keyword>
<dbReference type="InterPro" id="IPR027417">
    <property type="entry name" value="P-loop_NTPase"/>
</dbReference>
<evidence type="ECO:0000256" key="7">
    <source>
        <dbReference type="SAM" id="Phobius"/>
    </source>
</evidence>
<keyword evidence="9" id="KW-1185">Reference proteome</keyword>
<evidence type="ECO:0000256" key="2">
    <source>
        <dbReference type="ARBA" id="ARBA00022741"/>
    </source>
</evidence>
<comment type="subcellular location">
    <subcellularLocation>
        <location evidence="1">Membrane</location>
    </subcellularLocation>
</comment>
<dbReference type="Pfam" id="PF01926">
    <property type="entry name" value="MMR_HSR1"/>
    <property type="match status" value="1"/>
</dbReference>
<dbReference type="GO" id="GO:0016020">
    <property type="term" value="C:membrane"/>
    <property type="evidence" value="ECO:0007669"/>
    <property type="project" value="UniProtKB-SubCell"/>
</dbReference>
<name>A0A1I8IAP4_9PLAT</name>
<evidence type="ECO:0000259" key="8">
    <source>
        <dbReference type="Pfam" id="PF01926"/>
    </source>
</evidence>
<feature type="transmembrane region" description="Helical" evidence="7">
    <location>
        <begin position="384"/>
        <end position="405"/>
    </location>
</feature>
<dbReference type="GO" id="GO:0003924">
    <property type="term" value="F:GTPase activity"/>
    <property type="evidence" value="ECO:0007669"/>
    <property type="project" value="InterPro"/>
</dbReference>
<proteinExistence type="predicted"/>
<reference evidence="10 11" key="1">
    <citation type="submission" date="2016-11" db="UniProtKB">
        <authorList>
            <consortium name="WormBaseParasite"/>
        </authorList>
    </citation>
    <scope>IDENTIFICATION</scope>
</reference>
<evidence type="ECO:0000256" key="3">
    <source>
        <dbReference type="ARBA" id="ARBA00022801"/>
    </source>
</evidence>
<dbReference type="InterPro" id="IPR006073">
    <property type="entry name" value="GTP-bd"/>
</dbReference>
<accession>A0A1I8IAP4</accession>
<dbReference type="InterPro" id="IPR027094">
    <property type="entry name" value="Mitofusin_fam"/>
</dbReference>
<feature type="domain" description="G" evidence="8">
    <location>
        <begin position="74"/>
        <end position="218"/>
    </location>
</feature>
<feature type="region of interest" description="Disordered" evidence="6">
    <location>
        <begin position="1"/>
        <end position="22"/>
    </location>
</feature>